<keyword evidence="1" id="KW-0378">Hydrolase</keyword>
<proteinExistence type="predicted"/>
<evidence type="ECO:0000313" key="1">
    <source>
        <dbReference type="EMBL" id="OJJ25472.1"/>
    </source>
</evidence>
<reference evidence="1" key="1">
    <citation type="submission" date="2016-10" db="EMBL/GenBank/DDBJ databases">
        <title>CRISPR-Cas defence system in Roseofilum reptotaenium: evidence of a bacteriophage-cyanobacterium arms race in the coral black band disease.</title>
        <authorList>
            <person name="Buerger P."/>
            <person name="Wood-Charlson E.M."/>
            <person name="Weynberg K.D."/>
            <person name="Willis B."/>
            <person name="Van Oppen M.J."/>
        </authorList>
    </citation>
    <scope>NUCLEOTIDE SEQUENCE [LARGE SCALE GENOMIC DNA]</scope>
    <source>
        <strain evidence="1">AO1-A</strain>
    </source>
</reference>
<dbReference type="Proteomes" id="UP000183940">
    <property type="component" value="Unassembled WGS sequence"/>
</dbReference>
<dbReference type="GO" id="GO:0004519">
    <property type="term" value="F:endonuclease activity"/>
    <property type="evidence" value="ECO:0007669"/>
    <property type="project" value="UniProtKB-KW"/>
</dbReference>
<dbReference type="EMBL" id="MLAW01000016">
    <property type="protein sequence ID" value="OJJ25472.1"/>
    <property type="molecule type" value="Genomic_DNA"/>
</dbReference>
<dbReference type="AlphaFoldDB" id="A0A1L9QS54"/>
<protein>
    <submittedName>
        <fullName evidence="1">Restriction endonuclease subunit R</fullName>
    </submittedName>
</protein>
<keyword evidence="2" id="KW-1185">Reference proteome</keyword>
<dbReference type="STRING" id="1925591.BI308_10880"/>
<gene>
    <name evidence="1" type="ORF">BI308_10880</name>
</gene>
<accession>A0A1L9QS54</accession>
<comment type="caution">
    <text evidence="1">The sequence shown here is derived from an EMBL/GenBank/DDBJ whole genome shotgun (WGS) entry which is preliminary data.</text>
</comment>
<sequence length="212" mass="23979">MPTLTARTVSLSELEDRFQLHLTDDPDAFSEWHTALPELTDTEKDRCDRIKTSYTYLLRYPPLLENTVKMVVLSPLFDMAGFFLPPFRIRSEVSTEITDQDGELKVTGNLDVLVLGEKFWVLAIESKQAAFSLEVGRSQLLSYLLASPHAATSATYGLLTNGANFTFVKLIPDVNGFIYDLSDEFNLRNRQNGLYPVLQILKHLASVFTQRV</sequence>
<evidence type="ECO:0000313" key="2">
    <source>
        <dbReference type="Proteomes" id="UP000183940"/>
    </source>
</evidence>
<keyword evidence="1" id="KW-0540">Nuclease</keyword>
<organism evidence="1 2">
    <name type="scientific">Roseofilum reptotaenium AO1-A</name>
    <dbReference type="NCBI Taxonomy" id="1925591"/>
    <lineage>
        <taxon>Bacteria</taxon>
        <taxon>Bacillati</taxon>
        <taxon>Cyanobacteriota</taxon>
        <taxon>Cyanophyceae</taxon>
        <taxon>Desertifilales</taxon>
        <taxon>Desertifilaceae</taxon>
        <taxon>Roseofilum</taxon>
    </lineage>
</organism>
<name>A0A1L9QS54_9CYAN</name>
<keyword evidence="1" id="KW-0255">Endonuclease</keyword>